<dbReference type="Pfam" id="PF17932">
    <property type="entry name" value="TetR_C_24"/>
    <property type="match status" value="1"/>
</dbReference>
<feature type="DNA-binding region" description="H-T-H motif" evidence="4">
    <location>
        <begin position="63"/>
        <end position="82"/>
    </location>
</feature>
<gene>
    <name evidence="6" type="ORF">D5S18_26700</name>
</gene>
<evidence type="ECO:0000256" key="3">
    <source>
        <dbReference type="ARBA" id="ARBA00023163"/>
    </source>
</evidence>
<dbReference type="PROSITE" id="PS01081">
    <property type="entry name" value="HTH_TETR_1"/>
    <property type="match status" value="1"/>
</dbReference>
<feature type="domain" description="HTH tetR-type" evidence="5">
    <location>
        <begin position="40"/>
        <end position="100"/>
    </location>
</feature>
<evidence type="ECO:0000313" key="7">
    <source>
        <dbReference type="Proteomes" id="UP000266677"/>
    </source>
</evidence>
<dbReference type="GO" id="GO:0000976">
    <property type="term" value="F:transcription cis-regulatory region binding"/>
    <property type="evidence" value="ECO:0007669"/>
    <property type="project" value="TreeGrafter"/>
</dbReference>
<evidence type="ECO:0000256" key="2">
    <source>
        <dbReference type="ARBA" id="ARBA00023125"/>
    </source>
</evidence>
<dbReference type="Pfam" id="PF00440">
    <property type="entry name" value="TetR_N"/>
    <property type="match status" value="1"/>
</dbReference>
<dbReference type="PANTHER" id="PTHR30055">
    <property type="entry name" value="HTH-TYPE TRANSCRIPTIONAL REGULATOR RUTR"/>
    <property type="match status" value="1"/>
</dbReference>
<dbReference type="Gene3D" id="1.10.10.60">
    <property type="entry name" value="Homeodomain-like"/>
    <property type="match status" value="1"/>
</dbReference>
<name>A0A3A4JP69_9NOCA</name>
<accession>A0A3A4JP69</accession>
<dbReference type="Proteomes" id="UP000266677">
    <property type="component" value="Unassembled WGS sequence"/>
</dbReference>
<dbReference type="SUPFAM" id="SSF48498">
    <property type="entry name" value="Tetracyclin repressor-like, C-terminal domain"/>
    <property type="match status" value="1"/>
</dbReference>
<dbReference type="PRINTS" id="PR00455">
    <property type="entry name" value="HTHTETR"/>
</dbReference>
<evidence type="ECO:0000313" key="6">
    <source>
        <dbReference type="EMBL" id="RJO70788.1"/>
    </source>
</evidence>
<proteinExistence type="predicted"/>
<evidence type="ECO:0000259" key="5">
    <source>
        <dbReference type="PROSITE" id="PS50977"/>
    </source>
</evidence>
<evidence type="ECO:0000256" key="4">
    <source>
        <dbReference type="PROSITE-ProRule" id="PRU00335"/>
    </source>
</evidence>
<evidence type="ECO:0000256" key="1">
    <source>
        <dbReference type="ARBA" id="ARBA00023015"/>
    </source>
</evidence>
<dbReference type="InterPro" id="IPR023772">
    <property type="entry name" value="DNA-bd_HTH_TetR-type_CS"/>
</dbReference>
<dbReference type="PROSITE" id="PS50977">
    <property type="entry name" value="HTH_TETR_2"/>
    <property type="match status" value="1"/>
</dbReference>
<reference evidence="6 7" key="1">
    <citation type="submission" date="2018-09" db="EMBL/GenBank/DDBJ databases">
        <title>YIM PH21274 draft genome.</title>
        <authorList>
            <person name="Miao C."/>
        </authorList>
    </citation>
    <scope>NUCLEOTIDE SEQUENCE [LARGE SCALE GENOMIC DNA]</scope>
    <source>
        <strain evidence="6 7">YIM PH 21724</strain>
    </source>
</reference>
<dbReference type="PANTHER" id="PTHR30055:SF234">
    <property type="entry name" value="HTH-TYPE TRANSCRIPTIONAL REGULATOR BETI"/>
    <property type="match status" value="1"/>
</dbReference>
<keyword evidence="3" id="KW-0804">Transcription</keyword>
<keyword evidence="7" id="KW-1185">Reference proteome</keyword>
<dbReference type="SUPFAM" id="SSF46689">
    <property type="entry name" value="Homeodomain-like"/>
    <property type="match status" value="1"/>
</dbReference>
<keyword evidence="2 4" id="KW-0238">DNA-binding</keyword>
<dbReference type="Gene3D" id="1.10.357.10">
    <property type="entry name" value="Tetracycline Repressor, domain 2"/>
    <property type="match status" value="1"/>
</dbReference>
<keyword evidence="1" id="KW-0805">Transcription regulation</keyword>
<dbReference type="InterPro" id="IPR001647">
    <property type="entry name" value="HTH_TetR"/>
</dbReference>
<comment type="caution">
    <text evidence="6">The sequence shown here is derived from an EMBL/GenBank/DDBJ whole genome shotgun (WGS) entry which is preliminary data.</text>
</comment>
<sequence>MPPARRISGYADACSNFGGTTVGGQRVAASTPVEGESAWEDKRRRILDGAAAVFSSRGYSKGTTREIAAQLDLSQPSIYHYVGSKADLLREIALQVDRDMTTALRDGLAASADPVAQLRAVITRFTYAVIANNLTFAVYRSEQRWLEPVVAEEVQRHESEFVAAVRAVVERIQARGQLPDAPSSVLTFAILNMVSESHRWYHQEGSLDPAAVADAYCKLIGLP</sequence>
<dbReference type="EMBL" id="QZFU01000036">
    <property type="protein sequence ID" value="RJO70788.1"/>
    <property type="molecule type" value="Genomic_DNA"/>
</dbReference>
<organism evidence="6 7">
    <name type="scientific">Nocardia panacis</name>
    <dbReference type="NCBI Taxonomy" id="2340916"/>
    <lineage>
        <taxon>Bacteria</taxon>
        <taxon>Bacillati</taxon>
        <taxon>Actinomycetota</taxon>
        <taxon>Actinomycetes</taxon>
        <taxon>Mycobacteriales</taxon>
        <taxon>Nocardiaceae</taxon>
        <taxon>Nocardia</taxon>
    </lineage>
</organism>
<dbReference type="InterPro" id="IPR036271">
    <property type="entry name" value="Tet_transcr_reg_TetR-rel_C_sf"/>
</dbReference>
<dbReference type="InterPro" id="IPR050109">
    <property type="entry name" value="HTH-type_TetR-like_transc_reg"/>
</dbReference>
<protein>
    <submittedName>
        <fullName evidence="6">TetR/AcrR family transcriptional regulator</fullName>
    </submittedName>
</protein>
<dbReference type="GO" id="GO:0003700">
    <property type="term" value="F:DNA-binding transcription factor activity"/>
    <property type="evidence" value="ECO:0007669"/>
    <property type="project" value="TreeGrafter"/>
</dbReference>
<dbReference type="AlphaFoldDB" id="A0A3A4JP69"/>
<dbReference type="InterPro" id="IPR041490">
    <property type="entry name" value="KstR2_TetR_C"/>
</dbReference>
<dbReference type="InterPro" id="IPR009057">
    <property type="entry name" value="Homeodomain-like_sf"/>
</dbReference>